<dbReference type="Proteomes" id="UP001171111">
    <property type="component" value="Unassembled WGS sequence"/>
</dbReference>
<feature type="domain" description="DNA replication/recombination mediator RecO N-terminal" evidence="1">
    <location>
        <begin position="1"/>
        <end position="70"/>
    </location>
</feature>
<dbReference type="RefSeq" id="WP_302244333.1">
    <property type="nucleotide sequence ID" value="NZ_JAULJQ010000005.1"/>
</dbReference>
<gene>
    <name evidence="2" type="primary">recO</name>
    <name evidence="2" type="ORF">Q2362_05105</name>
</gene>
<evidence type="ECO:0000313" key="3">
    <source>
        <dbReference type="Proteomes" id="UP001171111"/>
    </source>
</evidence>
<evidence type="ECO:0000259" key="1">
    <source>
        <dbReference type="Pfam" id="PF13114"/>
    </source>
</evidence>
<keyword evidence="3" id="KW-1185">Reference proteome</keyword>
<comment type="caution">
    <text evidence="2">The sequence shown here is derived from an EMBL/GenBank/DDBJ whole genome shotgun (WGS) entry which is preliminary data.</text>
</comment>
<dbReference type="Pfam" id="PF13114">
    <property type="entry name" value="RecO_N_2"/>
    <property type="match status" value="1"/>
</dbReference>
<dbReference type="InterPro" id="IPR022572">
    <property type="entry name" value="DNA_rep/recomb_RecO_N"/>
</dbReference>
<proteinExistence type="predicted"/>
<evidence type="ECO:0000313" key="2">
    <source>
        <dbReference type="EMBL" id="MDO2409476.1"/>
    </source>
</evidence>
<sequence>MQGYILQTKPVHDEDLLVWILTPARLVCCYRFYGARHGAISQGFKLDFELEQKAGFLPHLKGTMHLGLAWLHDRERLLAWQSFLRALWTHLKDSDECEEFYFLLLEDCAKRLERQNPKRALLEAYLQLLAFEGRLNREAQCFLCARNVAENELCVARGFLLAHKTCLGKNSFEKQRVLNAFKQKSCINLSDDEVAKLYYIMLEGL</sequence>
<dbReference type="EMBL" id="JAULJQ010000005">
    <property type="protein sequence ID" value="MDO2409476.1"/>
    <property type="molecule type" value="Genomic_DNA"/>
</dbReference>
<accession>A0ABT8T7J0</accession>
<reference evidence="2 3" key="1">
    <citation type="submission" date="2023-06" db="EMBL/GenBank/DDBJ databases">
        <title>Campylobacter magnum sp. nov., isolated from cecal contents of domestic pigs (Sus scrofa domesticus).</title>
        <authorList>
            <person name="Papic B."/>
            <person name="Gruntar I."/>
        </authorList>
    </citation>
    <scope>NUCLEOTIDE SEQUENCE [LARGE SCALE GENOMIC DNA]</scope>
    <source>
        <strain evidence="3">34484-21</strain>
    </source>
</reference>
<organism evidence="2 3">
    <name type="scientific">Campylobacter magnus</name>
    <dbReference type="NCBI Taxonomy" id="3026462"/>
    <lineage>
        <taxon>Bacteria</taxon>
        <taxon>Pseudomonadati</taxon>
        <taxon>Campylobacterota</taxon>
        <taxon>Epsilonproteobacteria</taxon>
        <taxon>Campylobacterales</taxon>
        <taxon>Campylobacteraceae</taxon>
        <taxon>Campylobacter</taxon>
    </lineage>
</organism>
<protein>
    <submittedName>
        <fullName evidence="2">Recombination protein RecO</fullName>
    </submittedName>
</protein>
<dbReference type="NCBIfam" id="NF010483">
    <property type="entry name" value="PRK13908.1"/>
    <property type="match status" value="1"/>
</dbReference>
<name>A0ABT8T7J0_9BACT</name>